<dbReference type="Gene3D" id="3.40.50.2000">
    <property type="entry name" value="Glycogen Phosphorylase B"/>
    <property type="match status" value="1"/>
</dbReference>
<sequence>KSIFVTTGATVTFKELIELTLDKKFISIIQGLGYQKIVIQYGSQQDGVTLFTQGLKSLDSKFISHDLDSNNGVIVAELSSGFKIEGFAFTTDIKTIMLNSDLIISHAGTGSILDSLRLQKPLIVVVNTKLMNNHQIEITDELIKGNYLLGCAAKLDELISNVKLINQVKLNALP</sequence>
<evidence type="ECO:0000256" key="1">
    <source>
        <dbReference type="ARBA" id="ARBA00004240"/>
    </source>
</evidence>
<dbReference type="GO" id="GO:0005829">
    <property type="term" value="C:cytosol"/>
    <property type="evidence" value="ECO:0007669"/>
    <property type="project" value="EnsemblFungi"/>
</dbReference>
<dbReference type="GeneID" id="30198014"/>
<evidence type="ECO:0000256" key="6">
    <source>
        <dbReference type="ARBA" id="ARBA00022676"/>
    </source>
</evidence>
<evidence type="ECO:0000256" key="2">
    <source>
        <dbReference type="ARBA" id="ARBA00006962"/>
    </source>
</evidence>
<evidence type="ECO:0000313" key="14">
    <source>
        <dbReference type="EMBL" id="ODQ57823.1"/>
    </source>
</evidence>
<keyword evidence="8 12" id="KW-0256">Endoplasmic reticulum</keyword>
<dbReference type="GO" id="GO:0006488">
    <property type="term" value="P:dolichol-linked oligosaccharide biosynthetic process"/>
    <property type="evidence" value="ECO:0007669"/>
    <property type="project" value="EnsemblFungi"/>
</dbReference>
<feature type="non-terminal residue" evidence="14">
    <location>
        <position position="1"/>
    </location>
</feature>
<feature type="non-terminal residue" evidence="14">
    <location>
        <position position="174"/>
    </location>
</feature>
<keyword evidence="7 12" id="KW-0808">Transferase</keyword>
<evidence type="ECO:0000256" key="9">
    <source>
        <dbReference type="ARBA" id="ARBA00024804"/>
    </source>
</evidence>
<dbReference type="InterPro" id="IPR039042">
    <property type="entry name" value="Alg13-like"/>
</dbReference>
<evidence type="ECO:0000259" key="13">
    <source>
        <dbReference type="Pfam" id="PF04101"/>
    </source>
</evidence>
<dbReference type="PANTHER" id="PTHR12867:SF6">
    <property type="entry name" value="N-ACETYLGLUCOSAMINYLDIPHOSPHODOLICHOL N-ACETYLGLUCOSAMINYLTRANSFERASE"/>
    <property type="match status" value="1"/>
</dbReference>
<comment type="subunit">
    <text evidence="3 12">Heterodimer with ALG14 to form a functional enzyme.</text>
</comment>
<dbReference type="STRING" id="683960.A0A1E3NXF0"/>
<evidence type="ECO:0000313" key="15">
    <source>
        <dbReference type="Proteomes" id="UP000094112"/>
    </source>
</evidence>
<keyword evidence="6 12" id="KW-0328">Glycosyltransferase</keyword>
<evidence type="ECO:0000256" key="4">
    <source>
        <dbReference type="ARBA" id="ARBA00012614"/>
    </source>
</evidence>
<dbReference type="GO" id="GO:0098548">
    <property type="term" value="C:cytoplasmic side of Golgi membrane"/>
    <property type="evidence" value="ECO:0007669"/>
    <property type="project" value="EnsemblFungi"/>
</dbReference>
<evidence type="ECO:0000256" key="10">
    <source>
        <dbReference type="ARBA" id="ARBA00032061"/>
    </source>
</evidence>
<dbReference type="SUPFAM" id="SSF53756">
    <property type="entry name" value="UDP-Glycosyltransferase/glycogen phosphorylase"/>
    <property type="match status" value="1"/>
</dbReference>
<dbReference type="GO" id="GO:0042802">
    <property type="term" value="F:identical protein binding"/>
    <property type="evidence" value="ECO:0007669"/>
    <property type="project" value="EnsemblFungi"/>
</dbReference>
<evidence type="ECO:0000256" key="12">
    <source>
        <dbReference type="RuleBase" id="RU362128"/>
    </source>
</evidence>
<dbReference type="EC" id="2.4.1.141" evidence="4 12"/>
<feature type="domain" description="Glycosyl transferase family 28 C-terminal" evidence="13">
    <location>
        <begin position="3"/>
        <end position="167"/>
    </location>
</feature>
<comment type="similarity">
    <text evidence="2 12">Belongs to the glycosyltransferase 28 family.</text>
</comment>
<dbReference type="Pfam" id="PF04101">
    <property type="entry name" value="Glyco_tran_28_C"/>
    <property type="match status" value="1"/>
</dbReference>
<keyword evidence="15" id="KW-1185">Reference proteome</keyword>
<accession>A0A1E3NXF0</accession>
<protein>
    <recommendedName>
        <fullName evidence="5 12">UDP-N-acetylglucosamine transferase subunit ALG13</fullName>
        <ecNumber evidence="4 12">2.4.1.141</ecNumber>
    </recommendedName>
    <alternativeName>
        <fullName evidence="10 12">Asparagine-linked glycosylation protein 13</fullName>
    </alternativeName>
</protein>
<comment type="catalytic activity">
    <reaction evidence="11">
        <text>an N-acetyl-alpha-D-glucosaminyl-diphospho-di-trans,poly-cis-dolichol + UDP-N-acetyl-alpha-D-glucosamine = an N,N'-diacetylchitobiosyl-diphospho-di-trans,poly-cis-dolichol + UDP + H(+)</text>
        <dbReference type="Rhea" id="RHEA:23380"/>
        <dbReference type="Rhea" id="RHEA-COMP:19507"/>
        <dbReference type="Rhea" id="RHEA-COMP:19510"/>
        <dbReference type="ChEBI" id="CHEBI:15378"/>
        <dbReference type="ChEBI" id="CHEBI:57269"/>
        <dbReference type="ChEBI" id="CHEBI:57705"/>
        <dbReference type="ChEBI" id="CHEBI:58223"/>
        <dbReference type="ChEBI" id="CHEBI:58427"/>
        <dbReference type="EC" id="2.4.1.141"/>
    </reaction>
</comment>
<evidence type="ECO:0000256" key="7">
    <source>
        <dbReference type="ARBA" id="ARBA00022679"/>
    </source>
</evidence>
<dbReference type="EMBL" id="KV454213">
    <property type="protein sequence ID" value="ODQ57823.1"/>
    <property type="molecule type" value="Genomic_DNA"/>
</dbReference>
<evidence type="ECO:0000256" key="3">
    <source>
        <dbReference type="ARBA" id="ARBA00011198"/>
    </source>
</evidence>
<name>A0A1E3NXF0_WICAA</name>
<comment type="function">
    <text evidence="9 12">Involved in protein N-glycosylation. Essential for the second step of the dolichol-linked oligosaccharide pathway.</text>
</comment>
<dbReference type="InterPro" id="IPR007235">
    <property type="entry name" value="Glyco_trans_28_C"/>
</dbReference>
<reference evidence="14 15" key="1">
    <citation type="journal article" date="2016" name="Proc. Natl. Acad. Sci. U.S.A.">
        <title>Comparative genomics of biotechnologically important yeasts.</title>
        <authorList>
            <person name="Riley R."/>
            <person name="Haridas S."/>
            <person name="Wolfe K.H."/>
            <person name="Lopes M.R."/>
            <person name="Hittinger C.T."/>
            <person name="Goeker M."/>
            <person name="Salamov A.A."/>
            <person name="Wisecaver J.H."/>
            <person name="Long T.M."/>
            <person name="Calvey C.H."/>
            <person name="Aerts A.L."/>
            <person name="Barry K.W."/>
            <person name="Choi C."/>
            <person name="Clum A."/>
            <person name="Coughlan A.Y."/>
            <person name="Deshpande S."/>
            <person name="Douglass A.P."/>
            <person name="Hanson S.J."/>
            <person name="Klenk H.-P."/>
            <person name="LaButti K.M."/>
            <person name="Lapidus A."/>
            <person name="Lindquist E.A."/>
            <person name="Lipzen A.M."/>
            <person name="Meier-Kolthoff J.P."/>
            <person name="Ohm R.A."/>
            <person name="Otillar R.P."/>
            <person name="Pangilinan J.L."/>
            <person name="Peng Y."/>
            <person name="Rokas A."/>
            <person name="Rosa C.A."/>
            <person name="Scheuner C."/>
            <person name="Sibirny A.A."/>
            <person name="Slot J.C."/>
            <person name="Stielow J.B."/>
            <person name="Sun H."/>
            <person name="Kurtzman C.P."/>
            <person name="Blackwell M."/>
            <person name="Grigoriev I.V."/>
            <person name="Jeffries T.W."/>
        </authorList>
    </citation>
    <scope>NUCLEOTIDE SEQUENCE [LARGE SCALE GENOMIC DNA]</scope>
    <source>
        <strain evidence="15">ATCC 58044 / CBS 1984 / NCYC 433 / NRRL Y-366-8</strain>
    </source>
</reference>
<dbReference type="GO" id="GO:0004577">
    <property type="term" value="F:N-acetylglucosaminyldiphosphodolichol N-acetylglucosaminyltransferase activity"/>
    <property type="evidence" value="ECO:0007669"/>
    <property type="project" value="UniProtKB-EC"/>
</dbReference>
<evidence type="ECO:0000256" key="5">
    <source>
        <dbReference type="ARBA" id="ARBA00017468"/>
    </source>
</evidence>
<evidence type="ECO:0000256" key="11">
    <source>
        <dbReference type="ARBA" id="ARBA00048184"/>
    </source>
</evidence>
<evidence type="ECO:0000256" key="8">
    <source>
        <dbReference type="ARBA" id="ARBA00022824"/>
    </source>
</evidence>
<dbReference type="AlphaFoldDB" id="A0A1E3NXF0"/>
<gene>
    <name evidence="12" type="primary">ALG13</name>
    <name evidence="14" type="ORF">WICANDRAFT_17945</name>
</gene>
<proteinExistence type="inferred from homology"/>
<dbReference type="OrthoDB" id="20273at2759"/>
<comment type="subcellular location">
    <subcellularLocation>
        <location evidence="1 12">Endoplasmic reticulum</location>
    </subcellularLocation>
</comment>
<dbReference type="GO" id="GO:0043541">
    <property type="term" value="C:UDP-N-acetylglucosamine transferase complex"/>
    <property type="evidence" value="ECO:0007669"/>
    <property type="project" value="EnsemblFungi"/>
</dbReference>
<dbReference type="RefSeq" id="XP_019037030.1">
    <property type="nucleotide sequence ID" value="XM_019180768.1"/>
</dbReference>
<dbReference type="PANTHER" id="PTHR12867">
    <property type="entry name" value="GLYCOSYL TRANSFERASE-RELATED"/>
    <property type="match status" value="1"/>
</dbReference>
<organism evidence="14 15">
    <name type="scientific">Wickerhamomyces anomalus (strain ATCC 58044 / CBS 1984 / NCYC 433 / NRRL Y-366-8)</name>
    <name type="common">Yeast</name>
    <name type="synonym">Hansenula anomala</name>
    <dbReference type="NCBI Taxonomy" id="683960"/>
    <lineage>
        <taxon>Eukaryota</taxon>
        <taxon>Fungi</taxon>
        <taxon>Dikarya</taxon>
        <taxon>Ascomycota</taxon>
        <taxon>Saccharomycotina</taxon>
        <taxon>Saccharomycetes</taxon>
        <taxon>Phaffomycetales</taxon>
        <taxon>Wickerhamomycetaceae</taxon>
        <taxon>Wickerhamomyces</taxon>
    </lineage>
</organism>
<dbReference type="Proteomes" id="UP000094112">
    <property type="component" value="Unassembled WGS sequence"/>
</dbReference>